<dbReference type="Gene3D" id="1.10.3130.20">
    <property type="entry name" value="Phycobilisome linker domain"/>
    <property type="match status" value="1"/>
</dbReference>
<reference evidence="2 3" key="1">
    <citation type="journal article" date="2019" name="Microb. Pathog.">
        <title>Comparison of VITEK 2, MALDI-TOF MS, 16S rRNA gene sequencing, and whole-genome sequencing for identification of Roseomonas mucosa.</title>
        <authorList>
            <person name="Rudolph W.W."/>
            <person name="Gunzer F."/>
            <person name="Trauth M."/>
            <person name="Bunk B."/>
            <person name="Bigge R."/>
            <person name="Schrottner P."/>
        </authorList>
    </citation>
    <scope>NUCLEOTIDE SEQUENCE [LARGE SCALE GENOMIC DNA]</scope>
    <source>
        <strain evidence="2 3">DSM 103800</strain>
    </source>
</reference>
<dbReference type="Proteomes" id="UP001258945">
    <property type="component" value="Unassembled WGS sequence"/>
</dbReference>
<dbReference type="PANTHER" id="PTHR37909">
    <property type="entry name" value="S-ADENOSYL-L-METHIONINE-DEPENDENT METHYLTRANSFERASES SUPERFAMILY PROTEIN"/>
    <property type="match status" value="1"/>
</dbReference>
<dbReference type="SUPFAM" id="SSF53335">
    <property type="entry name" value="S-adenosyl-L-methionine-dependent methyltransferases"/>
    <property type="match status" value="1"/>
</dbReference>
<dbReference type="SUPFAM" id="SSF53448">
    <property type="entry name" value="Nucleotide-diphospho-sugar transferases"/>
    <property type="match status" value="1"/>
</dbReference>
<dbReference type="InterPro" id="IPR025282">
    <property type="entry name" value="DUF4214"/>
</dbReference>
<dbReference type="PANTHER" id="PTHR37909:SF1">
    <property type="entry name" value="S-ADENOSYL-L-METHIONINE-DEPENDENT METHYLTRANSFERASES SUPERFAMILY PROTEIN"/>
    <property type="match status" value="1"/>
</dbReference>
<keyword evidence="2" id="KW-0808">Transferase</keyword>
<keyword evidence="2" id="KW-0489">Methyltransferase</keyword>
<dbReference type="Pfam" id="PF13578">
    <property type="entry name" value="Methyltransf_24"/>
    <property type="match status" value="1"/>
</dbReference>
<gene>
    <name evidence="2" type="ORF">RQ831_22710</name>
</gene>
<dbReference type="InterPro" id="IPR029063">
    <property type="entry name" value="SAM-dependent_MTases_sf"/>
</dbReference>
<dbReference type="GO" id="GO:0008168">
    <property type="term" value="F:methyltransferase activity"/>
    <property type="evidence" value="ECO:0007669"/>
    <property type="project" value="UniProtKB-KW"/>
</dbReference>
<protein>
    <submittedName>
        <fullName evidence="2">Class I SAM-dependent methyltransferase</fullName>
        <ecNumber evidence="2">2.1.1.-</ecNumber>
    </submittedName>
</protein>
<proteinExistence type="predicted"/>
<accession>A0ABU3MMG7</accession>
<sequence length="610" mass="68952">MPDQMVRPFLPPIAIMSFNRPNFLGRVLKSLKAQSVDVEDRSVHLFQDGARSPFGGRSRANPEDIAASIAVFQHYFPAGVVHHAPYNLGVALNFERAEKFVFDEMKADLGVFFEDDMVLSRYYLDTLQKLSDFALSEERVGYVAAYGVHRASNEEQKQLRRHLVPMGHNWGFALTRRQWQRQREIVEEYLGLVRNSPYSERPDDRIRAYFSSLGLPIFGTSQDAAKEVACAALGTVRLMCFPAQGHYIGDVGEHYNPELYKSMGYNETVFFDEQLTGFDFPTSDDLAIMAAEARVSLIDREQSLMVTVADEELPSETFVQSLYWGLLERAPDRLGFDTFTSALNTGEMQPAEIVRRIANSEEFRKRQLARITQQAASDISAEPRVRQSVESAETPANELQRKLFAADVYAGFTPNVPVDLQGWNSRHPALERELLARRPRIVIDVGVWKGGSTIYMAKHLKAQGVNGAVIAIDTFLGSPEHWNRECPDRIFEDLKMRHGWPSLYWQFLSNVVHEGVSAFVVPLAQTSENAMVILKRLGVRAGVIHIDAAHEYEAVLRDARQYWDLLEPGGILIGDDYPWPGVARAARDFATEVGLTLRVEDPKWLIEKPT</sequence>
<dbReference type="RefSeq" id="WP_314285578.1">
    <property type="nucleotide sequence ID" value="NZ_JAVVDO010000083.1"/>
</dbReference>
<evidence type="ECO:0000313" key="2">
    <source>
        <dbReference type="EMBL" id="MDT8333870.1"/>
    </source>
</evidence>
<comment type="caution">
    <text evidence="2">The sequence shown here is derived from an EMBL/GenBank/DDBJ whole genome shotgun (WGS) entry which is preliminary data.</text>
</comment>
<keyword evidence="3" id="KW-1185">Reference proteome</keyword>
<dbReference type="Gene3D" id="3.40.50.150">
    <property type="entry name" value="Vaccinia Virus protein VP39"/>
    <property type="match status" value="1"/>
</dbReference>
<evidence type="ECO:0000313" key="3">
    <source>
        <dbReference type="Proteomes" id="UP001258945"/>
    </source>
</evidence>
<dbReference type="GO" id="GO:0032259">
    <property type="term" value="P:methylation"/>
    <property type="evidence" value="ECO:0007669"/>
    <property type="project" value="UniProtKB-KW"/>
</dbReference>
<dbReference type="CDD" id="cd00761">
    <property type="entry name" value="Glyco_tranf_GTA_type"/>
    <property type="match status" value="1"/>
</dbReference>
<organism evidence="2 3">
    <name type="scientific">Roseomonas gilardii</name>
    <dbReference type="NCBI Taxonomy" id="257708"/>
    <lineage>
        <taxon>Bacteria</taxon>
        <taxon>Pseudomonadati</taxon>
        <taxon>Pseudomonadota</taxon>
        <taxon>Alphaproteobacteria</taxon>
        <taxon>Acetobacterales</taxon>
        <taxon>Roseomonadaceae</taxon>
        <taxon>Roseomonas</taxon>
    </lineage>
</organism>
<dbReference type="Gene3D" id="3.90.550.10">
    <property type="entry name" value="Spore Coat Polysaccharide Biosynthesis Protein SpsA, Chain A"/>
    <property type="match status" value="1"/>
</dbReference>
<dbReference type="Pfam" id="PF13946">
    <property type="entry name" value="DUF4214"/>
    <property type="match status" value="1"/>
</dbReference>
<dbReference type="EC" id="2.1.1.-" evidence="2"/>
<name>A0ABU3MMG7_9PROT</name>
<dbReference type="InterPro" id="IPR029044">
    <property type="entry name" value="Nucleotide-diphossugar_trans"/>
</dbReference>
<dbReference type="EMBL" id="JAVVDO010000083">
    <property type="protein sequence ID" value="MDT8333870.1"/>
    <property type="molecule type" value="Genomic_DNA"/>
</dbReference>
<dbReference type="InterPro" id="IPR038255">
    <property type="entry name" value="PBS_linker_sf"/>
</dbReference>
<evidence type="ECO:0000259" key="1">
    <source>
        <dbReference type="Pfam" id="PF13946"/>
    </source>
</evidence>
<feature type="domain" description="DUF4214" evidence="1">
    <location>
        <begin position="312"/>
        <end position="365"/>
    </location>
</feature>